<evidence type="ECO:0000313" key="3">
    <source>
        <dbReference type="Proteomes" id="UP000048965"/>
    </source>
</evidence>
<evidence type="ECO:0000256" key="1">
    <source>
        <dbReference type="SAM" id="Phobius"/>
    </source>
</evidence>
<feature type="transmembrane region" description="Helical" evidence="1">
    <location>
        <begin position="122"/>
        <end position="148"/>
    </location>
</feature>
<feature type="transmembrane region" description="Helical" evidence="1">
    <location>
        <begin position="169"/>
        <end position="189"/>
    </location>
</feature>
<reference evidence="2 3" key="2">
    <citation type="journal article" date="2015" name="Stand. Genomic Sci.">
        <title>Draft genome sequence of marine-derived Streptomyces sp. TP-A0598, a producer of anti-MRSA antibiotic lydicamycins.</title>
        <authorList>
            <person name="Komaki H."/>
            <person name="Ichikawa N."/>
            <person name="Hosoyama A."/>
            <person name="Fujita N."/>
            <person name="Igarashi Y."/>
        </authorList>
    </citation>
    <scope>NUCLEOTIDE SEQUENCE [LARGE SCALE GENOMIC DNA]</scope>
    <source>
        <strain evidence="2 3">NBRC 110027</strain>
    </source>
</reference>
<keyword evidence="1" id="KW-1133">Transmembrane helix</keyword>
<organism evidence="2 3">
    <name type="scientific">Streptomyces lydicamycinicus</name>
    <dbReference type="NCBI Taxonomy" id="1546107"/>
    <lineage>
        <taxon>Bacteria</taxon>
        <taxon>Bacillati</taxon>
        <taxon>Actinomycetota</taxon>
        <taxon>Actinomycetes</taxon>
        <taxon>Kitasatosporales</taxon>
        <taxon>Streptomycetaceae</taxon>
        <taxon>Streptomyces</taxon>
    </lineage>
</organism>
<evidence type="ECO:0000313" key="2">
    <source>
        <dbReference type="EMBL" id="GAO13058.1"/>
    </source>
</evidence>
<proteinExistence type="predicted"/>
<accession>A0A0P4RJ00</accession>
<keyword evidence="1" id="KW-0812">Transmembrane</keyword>
<dbReference type="AlphaFoldDB" id="A0A0P4RJ00"/>
<gene>
    <name evidence="2" type="ORF">TPA0598_18_00170</name>
</gene>
<comment type="caution">
    <text evidence="2">The sequence shown here is derived from an EMBL/GenBank/DDBJ whole genome shotgun (WGS) entry which is preliminary data.</text>
</comment>
<name>A0A0P4RJ00_9ACTN</name>
<dbReference type="OrthoDB" id="4237295at2"/>
<dbReference type="RefSeq" id="WP_042162561.1">
    <property type="nucleotide sequence ID" value="NZ_BBNO01000018.1"/>
</dbReference>
<protein>
    <submittedName>
        <fullName evidence="2">Uncharacterized protein</fullName>
    </submittedName>
</protein>
<sequence length="191" mass="20340">MLEPGLGTPDPFVSMPAPSVKGRLFGGLFFFLALLCAGFSLYNSTHAAGLVGRHGTLTVERCWIDHGSRHHSDKTVCAGTFRADDGTTVDHEATITADRERGDRVPVQQTVSGYLATGFGEIWRWCALFFLGWIVAALGIPFAATGIMPSRGQAVAVGRLIAGTRASAWMKRLVLGGAGGAALSLYLAWIF</sequence>
<keyword evidence="3" id="KW-1185">Reference proteome</keyword>
<keyword evidence="1" id="KW-0472">Membrane</keyword>
<dbReference type="Proteomes" id="UP000048965">
    <property type="component" value="Unassembled WGS sequence"/>
</dbReference>
<dbReference type="EMBL" id="BBNO01000018">
    <property type="protein sequence ID" value="GAO13058.1"/>
    <property type="molecule type" value="Genomic_DNA"/>
</dbReference>
<reference evidence="3" key="1">
    <citation type="submission" date="2014-09" db="EMBL/GenBank/DDBJ databases">
        <title>Whole genome shotgun sequence of Streptomyces sp. NBRC 110027.</title>
        <authorList>
            <person name="Komaki H."/>
            <person name="Ichikawa N."/>
            <person name="Katano-Makiyama Y."/>
            <person name="Hosoyama A."/>
            <person name="Hashimoto M."/>
            <person name="Uohara A."/>
            <person name="Kitahashi Y."/>
            <person name="Ohji S."/>
            <person name="Kimura A."/>
            <person name="Yamazoe A."/>
            <person name="Igarashi Y."/>
            <person name="Fujita N."/>
        </authorList>
    </citation>
    <scope>NUCLEOTIDE SEQUENCE [LARGE SCALE GENOMIC DNA]</scope>
    <source>
        <strain evidence="3">NBRC 110027</strain>
    </source>
</reference>
<feature type="transmembrane region" description="Helical" evidence="1">
    <location>
        <begin position="24"/>
        <end position="42"/>
    </location>
</feature>